<protein>
    <submittedName>
        <fullName evidence="1">TIGR03085 family protein</fullName>
    </submittedName>
</protein>
<dbReference type="InterPro" id="IPR017517">
    <property type="entry name" value="Maleyloyr_isom"/>
</dbReference>
<keyword evidence="2" id="KW-1185">Reference proteome</keyword>
<comment type="caution">
    <text evidence="1">The sequence shown here is derived from an EMBL/GenBank/DDBJ whole genome shotgun (WGS) entry which is preliminary data.</text>
</comment>
<dbReference type="NCBIfam" id="TIGR03085">
    <property type="entry name" value="TIGR03085 family metal-binding protein"/>
    <property type="match status" value="1"/>
</dbReference>
<dbReference type="OrthoDB" id="3268903at2"/>
<dbReference type="RefSeq" id="WP_094364553.1">
    <property type="nucleotide sequence ID" value="NZ_NMVQ01000034.1"/>
</dbReference>
<evidence type="ECO:0000313" key="1">
    <source>
        <dbReference type="EMBL" id="OYO19257.1"/>
    </source>
</evidence>
<dbReference type="NCBIfam" id="TIGR03083">
    <property type="entry name" value="maleylpyruvate isomerase family mycothiol-dependent enzyme"/>
    <property type="match status" value="1"/>
</dbReference>
<evidence type="ECO:0000313" key="2">
    <source>
        <dbReference type="Proteomes" id="UP000216311"/>
    </source>
</evidence>
<dbReference type="InterPro" id="IPR017519">
    <property type="entry name" value="CHP03085"/>
</dbReference>
<name>A0A255GU72_9ACTN</name>
<dbReference type="AlphaFoldDB" id="A0A255GU72"/>
<dbReference type="EMBL" id="NMVQ01000034">
    <property type="protein sequence ID" value="OYO19257.1"/>
    <property type="molecule type" value="Genomic_DNA"/>
</dbReference>
<accession>A0A255GU72</accession>
<sequence>MNFAKSERAELCDLLDQVGPDAPTLCGDWTTHDLAAHLWIRETDPLGAPGIVAKPLAGLTERRMAESKARWPYAELVDRIRRGPARLSVFAFPGVDEEANTVEYFVHHEDVRRAGETLPAPRSLSAEVEDWMWRRMKLMGRALFRRVSVGVVLERAAVEGAPAGDAGAETIRVMPGSEIVTLVGQPSELMLYAYGRGPQSQVRAVGDEASVQKLSDSDLGI</sequence>
<organism evidence="1 2">
    <name type="scientific">Enemella dayhoffiae</name>
    <dbReference type="NCBI Taxonomy" id="2016507"/>
    <lineage>
        <taxon>Bacteria</taxon>
        <taxon>Bacillati</taxon>
        <taxon>Actinomycetota</taxon>
        <taxon>Actinomycetes</taxon>
        <taxon>Propionibacteriales</taxon>
        <taxon>Propionibacteriaceae</taxon>
        <taxon>Enemella</taxon>
    </lineage>
</organism>
<dbReference type="InterPro" id="IPR034660">
    <property type="entry name" value="DinB/YfiT-like"/>
</dbReference>
<reference evidence="1 2" key="1">
    <citation type="submission" date="2017-07" db="EMBL/GenBank/DDBJ databases">
        <title>Draft whole genome sequences of clinical Proprionibacteriaceae strains.</title>
        <authorList>
            <person name="Bernier A.-M."/>
            <person name="Bernard K."/>
            <person name="Domingo M.-C."/>
        </authorList>
    </citation>
    <scope>NUCLEOTIDE SEQUENCE [LARGE SCALE GENOMIC DNA]</scope>
    <source>
        <strain evidence="1 2">NML 130396</strain>
    </source>
</reference>
<dbReference type="Proteomes" id="UP000216311">
    <property type="component" value="Unassembled WGS sequence"/>
</dbReference>
<proteinExistence type="predicted"/>
<gene>
    <name evidence="1" type="ORF">CGZ93_12780</name>
</gene>
<dbReference type="SUPFAM" id="SSF109854">
    <property type="entry name" value="DinB/YfiT-like putative metalloenzymes"/>
    <property type="match status" value="1"/>
</dbReference>